<comment type="caution">
    <text evidence="2">The sequence shown here is derived from an EMBL/GenBank/DDBJ whole genome shotgun (WGS) entry which is preliminary data.</text>
</comment>
<proteinExistence type="predicted"/>
<keyword evidence="1" id="KW-0472">Membrane</keyword>
<feature type="transmembrane region" description="Helical" evidence="1">
    <location>
        <begin position="43"/>
        <end position="66"/>
    </location>
</feature>
<dbReference type="RefSeq" id="WP_148379193.1">
    <property type="nucleotide sequence ID" value="NZ_VSIY01000014.1"/>
</dbReference>
<feature type="transmembrane region" description="Helical" evidence="1">
    <location>
        <begin position="78"/>
        <end position="96"/>
    </location>
</feature>
<sequence length="97" mass="9832">MSPLLTGLIAGLAFGLVSVVTMLPMTFEDRPRALAASFASRFAIGFLIPNLSLGGPDWLVGAAVGLMISASDAIVTRAYAPILGMGALGGALIGWLA</sequence>
<keyword evidence="1" id="KW-0812">Transmembrane</keyword>
<name>A0A5D0RH03_9RHOB</name>
<dbReference type="Proteomes" id="UP000322080">
    <property type="component" value="Unassembled WGS sequence"/>
</dbReference>
<evidence type="ECO:0000256" key="1">
    <source>
        <dbReference type="SAM" id="Phobius"/>
    </source>
</evidence>
<keyword evidence="3" id="KW-1185">Reference proteome</keyword>
<accession>A0A5D0RH03</accession>
<gene>
    <name evidence="2" type="ORF">FVF75_14270</name>
</gene>
<dbReference type="EMBL" id="VSIY01000014">
    <property type="protein sequence ID" value="TYB79998.1"/>
    <property type="molecule type" value="Genomic_DNA"/>
</dbReference>
<reference evidence="2 3" key="1">
    <citation type="submission" date="2019-08" db="EMBL/GenBank/DDBJ databases">
        <title>Identification of a novel species of the genus Boseongicola.</title>
        <authorList>
            <person name="Zhang X.-Q."/>
        </authorList>
    </citation>
    <scope>NUCLEOTIDE SEQUENCE [LARGE SCALE GENOMIC DNA]</scope>
    <source>
        <strain evidence="2 3">HY14</strain>
    </source>
</reference>
<organism evidence="2 3">
    <name type="scientific">Maritimibacter fusiformis</name>
    <dbReference type="NCBI Taxonomy" id="2603819"/>
    <lineage>
        <taxon>Bacteria</taxon>
        <taxon>Pseudomonadati</taxon>
        <taxon>Pseudomonadota</taxon>
        <taxon>Alphaproteobacteria</taxon>
        <taxon>Rhodobacterales</taxon>
        <taxon>Roseobacteraceae</taxon>
        <taxon>Maritimibacter</taxon>
    </lineage>
</organism>
<evidence type="ECO:0000313" key="3">
    <source>
        <dbReference type="Proteomes" id="UP000322080"/>
    </source>
</evidence>
<keyword evidence="1" id="KW-1133">Transmembrane helix</keyword>
<protein>
    <submittedName>
        <fullName evidence="2">Uncharacterized protein</fullName>
    </submittedName>
</protein>
<evidence type="ECO:0000313" key="2">
    <source>
        <dbReference type="EMBL" id="TYB79998.1"/>
    </source>
</evidence>
<dbReference type="AlphaFoldDB" id="A0A5D0RH03"/>